<name>A0A7X8XWX8_9BACT</name>
<evidence type="ECO:0008006" key="3">
    <source>
        <dbReference type="Google" id="ProtNLM"/>
    </source>
</evidence>
<dbReference type="RefSeq" id="WP_168883248.1">
    <property type="nucleotide sequence ID" value="NZ_JABAIL010000004.1"/>
</dbReference>
<dbReference type="Proteomes" id="UP000585050">
    <property type="component" value="Unassembled WGS sequence"/>
</dbReference>
<reference evidence="1 2" key="1">
    <citation type="submission" date="2020-04" db="EMBL/GenBank/DDBJ databases">
        <title>Flammeovirga sp. SR4, a novel species isolated from seawater.</title>
        <authorList>
            <person name="Wang X."/>
        </authorList>
    </citation>
    <scope>NUCLEOTIDE SEQUENCE [LARGE SCALE GENOMIC DNA]</scope>
    <source>
        <strain evidence="1 2">SR4</strain>
    </source>
</reference>
<dbReference type="Pfam" id="PF15595">
    <property type="entry name" value="Imm51"/>
    <property type="match status" value="1"/>
</dbReference>
<dbReference type="EMBL" id="JABAIL010000004">
    <property type="protein sequence ID" value="NLR92540.1"/>
    <property type="molecule type" value="Genomic_DNA"/>
</dbReference>
<dbReference type="AlphaFoldDB" id="A0A7X8XWX8"/>
<evidence type="ECO:0000313" key="1">
    <source>
        <dbReference type="EMBL" id="NLR92540.1"/>
    </source>
</evidence>
<gene>
    <name evidence="1" type="ORF">HGP29_15080</name>
</gene>
<comment type="caution">
    <text evidence="1">The sequence shown here is derived from an EMBL/GenBank/DDBJ whole genome shotgun (WGS) entry which is preliminary data.</text>
</comment>
<protein>
    <recommendedName>
        <fullName evidence="3">Immunity protein 51</fullName>
    </recommendedName>
</protein>
<proteinExistence type="predicted"/>
<evidence type="ECO:0000313" key="2">
    <source>
        <dbReference type="Proteomes" id="UP000585050"/>
    </source>
</evidence>
<sequence>MENTYPFKVDFENLTFVAEIESSNLFSNYFPLFAKYQYEGNGYAWEGLIVQIIEKKNQELLNYISFDPEAGCFYAKCSNAEILNEVLQIIVPAFSNLEVLEDYIQNADRERIDD</sequence>
<dbReference type="InterPro" id="IPR028956">
    <property type="entry name" value="Imm51"/>
</dbReference>
<accession>A0A7X8XWX8</accession>
<organism evidence="1 2">
    <name type="scientific">Flammeovirga agarivorans</name>
    <dbReference type="NCBI Taxonomy" id="2726742"/>
    <lineage>
        <taxon>Bacteria</taxon>
        <taxon>Pseudomonadati</taxon>
        <taxon>Bacteroidota</taxon>
        <taxon>Cytophagia</taxon>
        <taxon>Cytophagales</taxon>
        <taxon>Flammeovirgaceae</taxon>
        <taxon>Flammeovirga</taxon>
    </lineage>
</organism>
<keyword evidence="2" id="KW-1185">Reference proteome</keyword>